<keyword evidence="2" id="KW-0805">Transcription regulation</keyword>
<accession>A0A1H1KF24</accession>
<dbReference type="Gene3D" id="3.40.190.290">
    <property type="match status" value="1"/>
</dbReference>
<feature type="domain" description="HTH lysR-type" evidence="5">
    <location>
        <begin position="137"/>
        <end position="194"/>
    </location>
</feature>
<proteinExistence type="inferred from homology"/>
<sequence>MAAAFPDCLFPSPHVSGPPPEAFLGTSNDADALDVNLRYLQVFVSVSATGGVSQASRMMFRAQSAMTRSIKGLEQQLNGELFERSSTGMRLTAIGKCVLARAERVIRHLENAISECAGQKSKKTTSGERALVPACLLNARRLEALVLLEKTRHMPTAARALGITQPAVSAAMAVLQAGTGYKLFERSAHGLSPTREGRALTHHCAQALNELKKIRDDISAYRGALRGHVVVGALPLGRSSILPGAIAALLEKHPGIRVTTDESCYRSLATSLRMGDVDFILGALRDVPDEDMHAEGLFKERMSLMVRSDHPLACHDALDLSDLFRFRWILPRGDSPARKLVDAAFHQRNLVAPSPTVETADLAIIRGLLLGSDAIAAVSDRQLDHEITQGDVVKLHIGLAETERWIGLLRRKSSNPSPAARALMEEIKRISRLDESAIAAKQALNKRLRMEQST</sequence>
<dbReference type="PRINTS" id="PR00039">
    <property type="entry name" value="HTHLYSR"/>
</dbReference>
<evidence type="ECO:0000259" key="5">
    <source>
        <dbReference type="PROSITE" id="PS50931"/>
    </source>
</evidence>
<dbReference type="GO" id="GO:0003700">
    <property type="term" value="F:DNA-binding transcription factor activity"/>
    <property type="evidence" value="ECO:0007669"/>
    <property type="project" value="InterPro"/>
</dbReference>
<dbReference type="SUPFAM" id="SSF53850">
    <property type="entry name" value="Periplasmic binding protein-like II"/>
    <property type="match status" value="1"/>
</dbReference>
<dbReference type="AlphaFoldDB" id="A0A1H1KF24"/>
<evidence type="ECO:0000313" key="6">
    <source>
        <dbReference type="EMBL" id="SDR60884.1"/>
    </source>
</evidence>
<organism evidence="6 7">
    <name type="scientific">Paraburkholderia tuberum</name>
    <dbReference type="NCBI Taxonomy" id="157910"/>
    <lineage>
        <taxon>Bacteria</taxon>
        <taxon>Pseudomonadati</taxon>
        <taxon>Pseudomonadota</taxon>
        <taxon>Betaproteobacteria</taxon>
        <taxon>Burkholderiales</taxon>
        <taxon>Burkholderiaceae</taxon>
        <taxon>Paraburkholderia</taxon>
    </lineage>
</organism>
<dbReference type="GO" id="GO:0005829">
    <property type="term" value="C:cytosol"/>
    <property type="evidence" value="ECO:0007669"/>
    <property type="project" value="TreeGrafter"/>
</dbReference>
<dbReference type="SUPFAM" id="SSF46785">
    <property type="entry name" value="Winged helix' DNA-binding domain"/>
    <property type="match status" value="2"/>
</dbReference>
<dbReference type="InterPro" id="IPR036390">
    <property type="entry name" value="WH_DNA-bd_sf"/>
</dbReference>
<dbReference type="InterPro" id="IPR036388">
    <property type="entry name" value="WH-like_DNA-bd_sf"/>
</dbReference>
<dbReference type="PANTHER" id="PTHR30419">
    <property type="entry name" value="HTH-TYPE TRANSCRIPTIONAL REGULATOR YBHD"/>
    <property type="match status" value="1"/>
</dbReference>
<gene>
    <name evidence="6" type="ORF">SAMN05445850_7422</name>
</gene>
<dbReference type="Gene3D" id="1.10.10.10">
    <property type="entry name" value="Winged helix-like DNA-binding domain superfamily/Winged helix DNA-binding domain"/>
    <property type="match status" value="2"/>
</dbReference>
<dbReference type="RefSeq" id="WP_090812012.1">
    <property type="nucleotide sequence ID" value="NZ_FNKX01000004.1"/>
</dbReference>
<reference evidence="7" key="1">
    <citation type="submission" date="2016-10" db="EMBL/GenBank/DDBJ databases">
        <authorList>
            <person name="Varghese N."/>
            <person name="Submissions S."/>
        </authorList>
    </citation>
    <scope>NUCLEOTIDE SEQUENCE [LARGE SCALE GENOMIC DNA]</scope>
    <source>
        <strain evidence="7">DUS833</strain>
    </source>
</reference>
<dbReference type="InterPro" id="IPR050950">
    <property type="entry name" value="HTH-type_LysR_regulators"/>
</dbReference>
<dbReference type="EMBL" id="FNKX01000004">
    <property type="protein sequence ID" value="SDR60884.1"/>
    <property type="molecule type" value="Genomic_DNA"/>
</dbReference>
<keyword evidence="4" id="KW-0804">Transcription</keyword>
<evidence type="ECO:0000313" key="7">
    <source>
        <dbReference type="Proteomes" id="UP000199365"/>
    </source>
</evidence>
<keyword evidence="7" id="KW-1185">Reference proteome</keyword>
<feature type="domain" description="HTH lysR-type" evidence="5">
    <location>
        <begin position="35"/>
        <end position="92"/>
    </location>
</feature>
<dbReference type="STRING" id="157910.SAMN05445850_7422"/>
<evidence type="ECO:0000256" key="1">
    <source>
        <dbReference type="ARBA" id="ARBA00009437"/>
    </source>
</evidence>
<comment type="similarity">
    <text evidence="1">Belongs to the LysR transcriptional regulatory family.</text>
</comment>
<evidence type="ECO:0000256" key="3">
    <source>
        <dbReference type="ARBA" id="ARBA00023125"/>
    </source>
</evidence>
<dbReference type="PROSITE" id="PS50931">
    <property type="entry name" value="HTH_LYSR"/>
    <property type="match status" value="2"/>
</dbReference>
<dbReference type="Pfam" id="PF03466">
    <property type="entry name" value="LysR_substrate"/>
    <property type="match status" value="1"/>
</dbReference>
<dbReference type="InterPro" id="IPR005119">
    <property type="entry name" value="LysR_subst-bd"/>
</dbReference>
<protein>
    <submittedName>
        <fullName evidence="6">LysR family transcriptional regulator, regulator for genes of the gallate degradation pathway</fullName>
    </submittedName>
</protein>
<name>A0A1H1KF24_9BURK</name>
<evidence type="ECO:0000256" key="2">
    <source>
        <dbReference type="ARBA" id="ARBA00023015"/>
    </source>
</evidence>
<dbReference type="GO" id="GO:0003677">
    <property type="term" value="F:DNA binding"/>
    <property type="evidence" value="ECO:0007669"/>
    <property type="project" value="UniProtKB-KW"/>
</dbReference>
<dbReference type="PANTHER" id="PTHR30419:SF14">
    <property type="entry name" value="LYSR FAMILY TRANSCRIPTIONAL REGULATOR"/>
    <property type="match status" value="1"/>
</dbReference>
<keyword evidence="3" id="KW-0238">DNA-binding</keyword>
<dbReference type="Proteomes" id="UP000199365">
    <property type="component" value="Unassembled WGS sequence"/>
</dbReference>
<dbReference type="Pfam" id="PF00126">
    <property type="entry name" value="HTH_1"/>
    <property type="match status" value="2"/>
</dbReference>
<evidence type="ECO:0000256" key="4">
    <source>
        <dbReference type="ARBA" id="ARBA00023163"/>
    </source>
</evidence>
<dbReference type="InterPro" id="IPR000847">
    <property type="entry name" value="LysR_HTH_N"/>
</dbReference>